<evidence type="ECO:0000259" key="5">
    <source>
        <dbReference type="PROSITE" id="PS51900"/>
    </source>
</evidence>
<dbReference type="InterPro" id="IPR013762">
    <property type="entry name" value="Integrase-like_cat_sf"/>
</dbReference>
<keyword evidence="1" id="KW-0229">DNA integration</keyword>
<organism evidence="6 7">
    <name type="scientific">Ruficoccus amylovorans</name>
    <dbReference type="NCBI Taxonomy" id="1804625"/>
    <lineage>
        <taxon>Bacteria</taxon>
        <taxon>Pseudomonadati</taxon>
        <taxon>Verrucomicrobiota</taxon>
        <taxon>Opitutia</taxon>
        <taxon>Puniceicoccales</taxon>
        <taxon>Cerasicoccaceae</taxon>
        <taxon>Ruficoccus</taxon>
    </lineage>
</organism>
<feature type="domain" description="Core-binding (CB)" evidence="5">
    <location>
        <begin position="131"/>
        <end position="207"/>
    </location>
</feature>
<dbReference type="Proteomes" id="UP000546464">
    <property type="component" value="Unassembled WGS sequence"/>
</dbReference>
<dbReference type="GO" id="GO:0015074">
    <property type="term" value="P:DNA integration"/>
    <property type="evidence" value="ECO:0007669"/>
    <property type="project" value="UniProtKB-KW"/>
</dbReference>
<comment type="caution">
    <text evidence="6">The sequence shown here is derived from an EMBL/GenBank/DDBJ whole genome shotgun (WGS) entry which is preliminary data.</text>
</comment>
<dbReference type="InterPro" id="IPR044068">
    <property type="entry name" value="CB"/>
</dbReference>
<accession>A0A842HHF9</accession>
<dbReference type="InterPro" id="IPR011010">
    <property type="entry name" value="DNA_brk_join_enz"/>
</dbReference>
<gene>
    <name evidence="6" type="ORF">H5P28_16985</name>
</gene>
<dbReference type="Gene3D" id="1.10.443.10">
    <property type="entry name" value="Intergrase catalytic core"/>
    <property type="match status" value="1"/>
</dbReference>
<dbReference type="GO" id="GO:0006310">
    <property type="term" value="P:DNA recombination"/>
    <property type="evidence" value="ECO:0007669"/>
    <property type="project" value="UniProtKB-KW"/>
</dbReference>
<dbReference type="Gene3D" id="1.10.150.130">
    <property type="match status" value="1"/>
</dbReference>
<dbReference type="EMBL" id="JACHVB010000060">
    <property type="protein sequence ID" value="MBC2595963.1"/>
    <property type="molecule type" value="Genomic_DNA"/>
</dbReference>
<evidence type="ECO:0000313" key="7">
    <source>
        <dbReference type="Proteomes" id="UP000546464"/>
    </source>
</evidence>
<dbReference type="SUPFAM" id="SSF56349">
    <property type="entry name" value="DNA breaking-rejoining enzymes"/>
    <property type="match status" value="1"/>
</dbReference>
<dbReference type="RefSeq" id="WP_185676885.1">
    <property type="nucleotide sequence ID" value="NZ_JACHVB010000060.1"/>
</dbReference>
<keyword evidence="2 4" id="KW-0238">DNA-binding</keyword>
<keyword evidence="7" id="KW-1185">Reference proteome</keyword>
<evidence type="ECO:0000313" key="6">
    <source>
        <dbReference type="EMBL" id="MBC2595963.1"/>
    </source>
</evidence>
<evidence type="ECO:0000256" key="2">
    <source>
        <dbReference type="ARBA" id="ARBA00023125"/>
    </source>
</evidence>
<evidence type="ECO:0000256" key="1">
    <source>
        <dbReference type="ARBA" id="ARBA00022908"/>
    </source>
</evidence>
<evidence type="ECO:0000256" key="3">
    <source>
        <dbReference type="ARBA" id="ARBA00023172"/>
    </source>
</evidence>
<proteinExistence type="predicted"/>
<evidence type="ECO:0000256" key="4">
    <source>
        <dbReference type="PROSITE-ProRule" id="PRU01248"/>
    </source>
</evidence>
<keyword evidence="3" id="KW-0233">DNA recombination</keyword>
<name>A0A842HHF9_9BACT</name>
<dbReference type="PROSITE" id="PS51900">
    <property type="entry name" value="CB"/>
    <property type="match status" value="1"/>
</dbReference>
<reference evidence="6 7" key="1">
    <citation type="submission" date="2020-07" db="EMBL/GenBank/DDBJ databases">
        <authorList>
            <person name="Feng X."/>
        </authorList>
    </citation>
    <scope>NUCLEOTIDE SEQUENCE [LARGE SCALE GENOMIC DNA]</scope>
    <source>
        <strain evidence="6 7">JCM31066</strain>
    </source>
</reference>
<sequence>MSRPKRVERFQVKAYTNDSGTTSWKVSGYWPDGKRERKNFRYKADAVEHRARIETEAEGAAINYQLQRTALSREQLADAESAINLGSGTSVAEIVAHYRKLETIVHDKTGLSLDGAVHFLIQHYKPELEDIAIGAAIERFLKSKEGHRKRTHAYYTTGLKLLQRMDPNTLVHQIGLKVIEPLLSKYKNNNTQRTYRRSLSTFFNWCVRHHYAVENPCARLDQLPADNSQVSILSLDETKRLLRASMIYSDGAMAPAIALGLFAGLRPSEIDDLETKNIKDEYIVVTGGKLRRQMNRRVPKPEILSAWLKKFPFTGQPKGAAYKMKILKVATQAEHWVQDIIRHTSISFQLERDKDDAYTAFNNGTSRTMIERHYRDVIDDPKSVDAYWEISPESLKTIKVHLPMGQGLNNWPSDHDLKVLVWEKPLSRLADDFGVSDQAIRKRCLKRGIELPKNGHWQRERRK</sequence>
<protein>
    <recommendedName>
        <fullName evidence="5">Core-binding (CB) domain-containing protein</fullName>
    </recommendedName>
</protein>
<dbReference type="InterPro" id="IPR010998">
    <property type="entry name" value="Integrase_recombinase_N"/>
</dbReference>
<dbReference type="GO" id="GO:0003677">
    <property type="term" value="F:DNA binding"/>
    <property type="evidence" value="ECO:0007669"/>
    <property type="project" value="UniProtKB-UniRule"/>
</dbReference>
<dbReference type="AlphaFoldDB" id="A0A842HHF9"/>